<dbReference type="Proteomes" id="UP000772434">
    <property type="component" value="Unassembled WGS sequence"/>
</dbReference>
<dbReference type="AlphaFoldDB" id="A0A9P5Q0F0"/>
<protein>
    <submittedName>
        <fullName evidence="1">Uncharacterized protein</fullName>
    </submittedName>
</protein>
<evidence type="ECO:0000313" key="1">
    <source>
        <dbReference type="EMBL" id="KAF9071615.1"/>
    </source>
</evidence>
<name>A0A9P5Q0F0_9AGAR</name>
<organism evidence="1 2">
    <name type="scientific">Rhodocollybia butyracea</name>
    <dbReference type="NCBI Taxonomy" id="206335"/>
    <lineage>
        <taxon>Eukaryota</taxon>
        <taxon>Fungi</taxon>
        <taxon>Dikarya</taxon>
        <taxon>Basidiomycota</taxon>
        <taxon>Agaricomycotina</taxon>
        <taxon>Agaricomycetes</taxon>
        <taxon>Agaricomycetidae</taxon>
        <taxon>Agaricales</taxon>
        <taxon>Marasmiineae</taxon>
        <taxon>Omphalotaceae</taxon>
        <taxon>Rhodocollybia</taxon>
    </lineage>
</organism>
<dbReference type="OrthoDB" id="3246731at2759"/>
<gene>
    <name evidence="1" type="ORF">BDP27DRAFT_492404</name>
</gene>
<proteinExistence type="predicted"/>
<dbReference type="EMBL" id="JADNRY010000030">
    <property type="protein sequence ID" value="KAF9071615.1"/>
    <property type="molecule type" value="Genomic_DNA"/>
</dbReference>
<reference evidence="1" key="1">
    <citation type="submission" date="2020-11" db="EMBL/GenBank/DDBJ databases">
        <authorList>
            <consortium name="DOE Joint Genome Institute"/>
            <person name="Ahrendt S."/>
            <person name="Riley R."/>
            <person name="Andreopoulos W."/>
            <person name="Labutti K."/>
            <person name="Pangilinan J."/>
            <person name="Ruiz-Duenas F.J."/>
            <person name="Barrasa J.M."/>
            <person name="Sanchez-Garcia M."/>
            <person name="Camarero S."/>
            <person name="Miyauchi S."/>
            <person name="Serrano A."/>
            <person name="Linde D."/>
            <person name="Babiker R."/>
            <person name="Drula E."/>
            <person name="Ayuso-Fernandez I."/>
            <person name="Pacheco R."/>
            <person name="Padilla G."/>
            <person name="Ferreira P."/>
            <person name="Barriuso J."/>
            <person name="Kellner H."/>
            <person name="Castanera R."/>
            <person name="Alfaro M."/>
            <person name="Ramirez L."/>
            <person name="Pisabarro A.G."/>
            <person name="Kuo A."/>
            <person name="Tritt A."/>
            <person name="Lipzen A."/>
            <person name="He G."/>
            <person name="Yan M."/>
            <person name="Ng V."/>
            <person name="Cullen D."/>
            <person name="Martin F."/>
            <person name="Rosso M.-N."/>
            <person name="Henrissat B."/>
            <person name="Hibbett D."/>
            <person name="Martinez A.T."/>
            <person name="Grigoriev I.V."/>
        </authorList>
    </citation>
    <scope>NUCLEOTIDE SEQUENCE</scope>
    <source>
        <strain evidence="1">AH 40177</strain>
    </source>
</reference>
<evidence type="ECO:0000313" key="2">
    <source>
        <dbReference type="Proteomes" id="UP000772434"/>
    </source>
</evidence>
<sequence>MRSLACIHHEDWGGTLEAISTLGGKAGQSTLISPLSVYSIFLGKYYTDWLADKKRSKFAFAAICWEQSFIPLDIWRARRRESNIVETVHADVNLEGTSALS</sequence>
<keyword evidence="2" id="KW-1185">Reference proteome</keyword>
<accession>A0A9P5Q0F0</accession>
<comment type="caution">
    <text evidence="1">The sequence shown here is derived from an EMBL/GenBank/DDBJ whole genome shotgun (WGS) entry which is preliminary data.</text>
</comment>